<proteinExistence type="predicted"/>
<keyword evidence="1" id="KW-0812">Transmembrane</keyword>
<evidence type="ECO:0000313" key="3">
    <source>
        <dbReference type="Proteomes" id="UP000576821"/>
    </source>
</evidence>
<dbReference type="AlphaFoldDB" id="A0A846M4P4"/>
<dbReference type="EMBL" id="JAASQR010000002">
    <property type="protein sequence ID" value="NIJ16493.1"/>
    <property type="molecule type" value="Genomic_DNA"/>
</dbReference>
<name>A0A846M4P4_9SPHN</name>
<gene>
    <name evidence="2" type="ORF">FHS54_001459</name>
</gene>
<dbReference type="RefSeq" id="WP_167303109.1">
    <property type="nucleotide sequence ID" value="NZ_JAASQR010000002.1"/>
</dbReference>
<dbReference type="Proteomes" id="UP000576821">
    <property type="component" value="Unassembled WGS sequence"/>
</dbReference>
<evidence type="ECO:0000313" key="2">
    <source>
        <dbReference type="EMBL" id="NIJ16493.1"/>
    </source>
</evidence>
<comment type="caution">
    <text evidence="2">The sequence shown here is derived from an EMBL/GenBank/DDBJ whole genome shotgun (WGS) entry which is preliminary data.</text>
</comment>
<protein>
    <submittedName>
        <fullName evidence="2">Uncharacterized protein</fullName>
    </submittedName>
</protein>
<feature type="transmembrane region" description="Helical" evidence="1">
    <location>
        <begin position="21"/>
        <end position="41"/>
    </location>
</feature>
<sequence>MTLHTLGPESTAQDERVIGKAYHVHLLPLMAAIPLAIAYFFDLKWVVAVSAALIIAQGHEAGGRLHEMCIRLRRTNILLRQHHPSGDGVL</sequence>
<keyword evidence="3" id="KW-1185">Reference proteome</keyword>
<accession>A0A846M4P4</accession>
<keyword evidence="1" id="KW-0472">Membrane</keyword>
<organism evidence="2 3">
    <name type="scientific">Sphingobium vermicomposti</name>
    <dbReference type="NCBI Taxonomy" id="529005"/>
    <lineage>
        <taxon>Bacteria</taxon>
        <taxon>Pseudomonadati</taxon>
        <taxon>Pseudomonadota</taxon>
        <taxon>Alphaproteobacteria</taxon>
        <taxon>Sphingomonadales</taxon>
        <taxon>Sphingomonadaceae</taxon>
        <taxon>Sphingobium</taxon>
    </lineage>
</organism>
<reference evidence="2 3" key="1">
    <citation type="submission" date="2020-03" db="EMBL/GenBank/DDBJ databases">
        <title>Genomic Encyclopedia of Type Strains, Phase IV (KMG-IV): sequencing the most valuable type-strain genomes for metagenomic binning, comparative biology and taxonomic classification.</title>
        <authorList>
            <person name="Goeker M."/>
        </authorList>
    </citation>
    <scope>NUCLEOTIDE SEQUENCE [LARGE SCALE GENOMIC DNA]</scope>
    <source>
        <strain evidence="2 3">DSM 21299</strain>
    </source>
</reference>
<evidence type="ECO:0000256" key="1">
    <source>
        <dbReference type="SAM" id="Phobius"/>
    </source>
</evidence>
<keyword evidence="1" id="KW-1133">Transmembrane helix</keyword>